<protein>
    <submittedName>
        <fullName evidence="1">Uncharacterized protein</fullName>
    </submittedName>
</protein>
<dbReference type="InterPro" id="IPR021109">
    <property type="entry name" value="Peptidase_aspartic_dom_sf"/>
</dbReference>
<comment type="caution">
    <text evidence="1">The sequence shown here is derived from an EMBL/GenBank/DDBJ whole genome shotgun (WGS) entry which is preliminary data.</text>
</comment>
<dbReference type="PROSITE" id="PS00141">
    <property type="entry name" value="ASP_PROTEASE"/>
    <property type="match status" value="1"/>
</dbReference>
<accession>A0AA38CKF7</accession>
<gene>
    <name evidence="1" type="ORF">KI387_029581</name>
</gene>
<dbReference type="Gene3D" id="2.40.70.10">
    <property type="entry name" value="Acid Proteases"/>
    <property type="match status" value="1"/>
</dbReference>
<dbReference type="GO" id="GO:0004190">
    <property type="term" value="F:aspartic-type endopeptidase activity"/>
    <property type="evidence" value="ECO:0007669"/>
    <property type="project" value="InterPro"/>
</dbReference>
<evidence type="ECO:0000313" key="2">
    <source>
        <dbReference type="Proteomes" id="UP000824469"/>
    </source>
</evidence>
<feature type="non-terminal residue" evidence="1">
    <location>
        <position position="1"/>
    </location>
</feature>
<dbReference type="Proteomes" id="UP000824469">
    <property type="component" value="Unassembled WGS sequence"/>
</dbReference>
<dbReference type="CDD" id="cd00303">
    <property type="entry name" value="retropepsin_like"/>
    <property type="match status" value="1"/>
</dbReference>
<sequence length="106" mass="11196">GAPRSEYTMGDMRHAHRVYATVDNRWAEHQATVIETIGTIRGISVSVLFDSGASDSFISPSVVDQCGLVVARQPDSWQVELASGAKLTVDSVGYGLARGSSSQGGL</sequence>
<name>A0AA38CKF7_TAXCH</name>
<dbReference type="SUPFAM" id="SSF50630">
    <property type="entry name" value="Acid proteases"/>
    <property type="match status" value="1"/>
</dbReference>
<keyword evidence="2" id="KW-1185">Reference proteome</keyword>
<reference evidence="1 2" key="1">
    <citation type="journal article" date="2021" name="Nat. Plants">
        <title>The Taxus genome provides insights into paclitaxel biosynthesis.</title>
        <authorList>
            <person name="Xiong X."/>
            <person name="Gou J."/>
            <person name="Liao Q."/>
            <person name="Li Y."/>
            <person name="Zhou Q."/>
            <person name="Bi G."/>
            <person name="Li C."/>
            <person name="Du R."/>
            <person name="Wang X."/>
            <person name="Sun T."/>
            <person name="Guo L."/>
            <person name="Liang H."/>
            <person name="Lu P."/>
            <person name="Wu Y."/>
            <person name="Zhang Z."/>
            <person name="Ro D.K."/>
            <person name="Shang Y."/>
            <person name="Huang S."/>
            <person name="Yan J."/>
        </authorList>
    </citation>
    <scope>NUCLEOTIDE SEQUENCE [LARGE SCALE GENOMIC DNA]</scope>
    <source>
        <strain evidence="1">Ta-2019</strain>
    </source>
</reference>
<dbReference type="AlphaFoldDB" id="A0AA38CKF7"/>
<dbReference type="InterPro" id="IPR001969">
    <property type="entry name" value="Aspartic_peptidase_AS"/>
</dbReference>
<dbReference type="EMBL" id="JAHRHJ020000010">
    <property type="protein sequence ID" value="KAH9297899.1"/>
    <property type="molecule type" value="Genomic_DNA"/>
</dbReference>
<dbReference type="GO" id="GO:0006508">
    <property type="term" value="P:proteolysis"/>
    <property type="evidence" value="ECO:0007669"/>
    <property type="project" value="InterPro"/>
</dbReference>
<organism evidence="1 2">
    <name type="scientific">Taxus chinensis</name>
    <name type="common">Chinese yew</name>
    <name type="synonym">Taxus wallichiana var. chinensis</name>
    <dbReference type="NCBI Taxonomy" id="29808"/>
    <lineage>
        <taxon>Eukaryota</taxon>
        <taxon>Viridiplantae</taxon>
        <taxon>Streptophyta</taxon>
        <taxon>Embryophyta</taxon>
        <taxon>Tracheophyta</taxon>
        <taxon>Spermatophyta</taxon>
        <taxon>Pinopsida</taxon>
        <taxon>Pinidae</taxon>
        <taxon>Conifers II</taxon>
        <taxon>Cupressales</taxon>
        <taxon>Taxaceae</taxon>
        <taxon>Taxus</taxon>
    </lineage>
</organism>
<proteinExistence type="predicted"/>
<dbReference type="Pfam" id="PF08284">
    <property type="entry name" value="RVP_2"/>
    <property type="match status" value="1"/>
</dbReference>
<evidence type="ECO:0000313" key="1">
    <source>
        <dbReference type="EMBL" id="KAH9297899.1"/>
    </source>
</evidence>